<comment type="subcellular location">
    <subcellularLocation>
        <location evidence="1">Secreted</location>
    </subcellularLocation>
</comment>
<feature type="compositionally biased region" description="Polar residues" evidence="4">
    <location>
        <begin position="1758"/>
        <end position="1775"/>
    </location>
</feature>
<evidence type="ECO:0000256" key="4">
    <source>
        <dbReference type="SAM" id="MobiDB-lite"/>
    </source>
</evidence>
<proteinExistence type="predicted"/>
<evidence type="ECO:0000313" key="8">
    <source>
        <dbReference type="Proteomes" id="UP000698240"/>
    </source>
</evidence>
<dbReference type="NCBIfam" id="TIGR01901">
    <property type="entry name" value="adhes_NPXG"/>
    <property type="match status" value="1"/>
</dbReference>
<evidence type="ECO:0000256" key="1">
    <source>
        <dbReference type="ARBA" id="ARBA00004613"/>
    </source>
</evidence>
<dbReference type="InterPro" id="IPR012334">
    <property type="entry name" value="Pectin_lyas_fold"/>
</dbReference>
<gene>
    <name evidence="7" type="ORF">HB980_04070</name>
</gene>
<comment type="caution">
    <text evidence="7">The sequence shown here is derived from an EMBL/GenBank/DDBJ whole genome shotgun (WGS) entry which is preliminary data.</text>
</comment>
<keyword evidence="5" id="KW-0472">Membrane</keyword>
<dbReference type="Gene3D" id="2.160.20.10">
    <property type="entry name" value="Single-stranded right-handed beta-helix, Pectin lyase-like"/>
    <property type="match status" value="1"/>
</dbReference>
<dbReference type="Proteomes" id="UP000698240">
    <property type="component" value="Unassembled WGS sequence"/>
</dbReference>
<dbReference type="InterPro" id="IPR024973">
    <property type="entry name" value="ESPR"/>
</dbReference>
<evidence type="ECO:0000256" key="2">
    <source>
        <dbReference type="ARBA" id="ARBA00022525"/>
    </source>
</evidence>
<accession>A0AA90XR92</accession>
<sequence length="1864" mass="188782">MNCKLYKLIFCHRLGCLVAVGEFIRACGKSFSSASRALIKDKNPKSGILSRLAMLVGFVLGTLPWRLLAHPPLPVNGNIVVGLGEMNIDNRALTVTQQTDKLAINWGSYDIAKGHSVTYHQPSSQSIVLNRVLGNNGSQIHGKLNANGQVFLLNPNGVLFAKGAEVNVRGLVASTKSMSNQDFIGENYKLTSSRLEGRVVNQANLSATTGGYIALVGLQVDNQHSGFIDTPQGKTLFTAGQNVTLNLDEGNLIGVQIQGRQVAMLLQNGGLVRADGGVIQLTAHGKEALMDTVIDNTGILQARGLIEKMGVIHLDGGDDGVISQRGAIDVSNPQGRGGRAVLEGQRIRLVTGSKIDATGSAGEGTVLVGGDWQGKKSQIRNAHSVVMEKGAHIDASASRLGSGGTVVLWSERYTHFEGNIAARGRAQSGQGGQVETSSAQILTALGQVDVASPNGRKGRWLLDPAEVTIVGNGNESGTSIQTGEIPAGYVSNAQVFTPTANVSQILNSSINAQLDAGSNVTITTSNRDLVDNCRWCNITLSADINKTAGTEATLTLLADGNIEIDNNITSSMGKLNLNLLSGNSTVDSTITLNHSRVILNEGDLLAKHAKENNTAGIILMGGQYAVGNLTLEGNSGVASQIGVNISQSANITVVGEAKILGESSNSNGQGWRGIEISDNSTLASAGNMTFVLASNSKATWVSSFSNATISSEKNISFQANGSAWGGLAFDDSTITAKSGDVDIRFNGTILTSTNQAVLLNGTTVSGQHVSLASNVSGADGILLNNSQVTATLGDIHANVTSTNKGIWLNSNTTLGATGNISFVGITSGSDTGITIQGASDTLLNNISAQGNITLIGESSNSSHQSTSIAISNTSLTSVGNNIEINGSSAGAGYVHLVNFDLNATAGNVSVNAETLSALPDAQSAALSLEGNNTINANNGTVIGQALNTAQGAGIGFRTNTTLFTRGNIAFQGETEGAGSNGIIHSDSTPLTVNNDGVLMMDGRSVSGTGLDFSTNNNTLILNGEGDTLIKGSSDTGSGIALSGIENNSNGSVKIDGKSIQGIGAYIFNSEHQINRINITGNSTEGEGLRVSGNATILNSTLAGVSMNGSGVKIDSALNTNSITLTVLDNSTLDGSTTNGKGVEITSDIKGVHQSRINGTTDGTGVGIDIAQNLHVTGTSQADLLTLQGAAIAEAGTGIKLQGNNDLSNTSLSGNTVNGTALAIIGPVTNKGKGKVTFSGTASESGTGVEVSGMLADIVVSGNSANGTGVRVGGETTLANTTLTGKSANGAGVNISGNLTGSENSAVLGDTVNGTGVNVGHDVDLTGRATTDLLEITGNASGESGTGVKLNGNNTLDNVSLAGDATNGTGMNISGPIVNHGNTTVDGKSTEGYGVRLNGAVTGGTVNGSSTNGSGVKVVGETVLDNATLNGSSVEGAGLDILANITGSNGSGVQGNTANGTGVAVGNEVELTGAETTDLLSVTGNASGDSGTGVKLNGNNTLDNVSLAGEATNGTGMNISGPIINNGNTAVNGKSTEGDGVRLNGAITGCTVNGSSANGSGVKVVGDSVLDNATLNGSSTEGAGLDIHANITGSNGSGVQGNTANGTGVAVGNEVELTGAETTDLLSVTGNASGDRGTGVKLSGNNTLDNVSLAGKASDGHGVDIPNGAVTNKGNTTIEGNATDRGHGVHVNAVLTGGGMNGSSANNAGIFLNNNAFINEIAILGNTTTHPTAVHIAAPAFIGNNVVINGQIIERSDPRSNINSAQNSGQPSPTSREITAQANEQAWVIPFSLLRKRDQILSTLDGHHSPLSSQLTAYQLSSGQESVGNISFNICVPEGTTTETTGCDEHVLGKWIPLSSTCRQE</sequence>
<dbReference type="PANTHER" id="PTHR12338">
    <property type="entry name" value="AUTOTRANSPORTER"/>
    <property type="match status" value="1"/>
</dbReference>
<organism evidence="7 8">
    <name type="scientific">Yersinia massiliensis</name>
    <dbReference type="NCBI Taxonomy" id="419257"/>
    <lineage>
        <taxon>Bacteria</taxon>
        <taxon>Pseudomonadati</taxon>
        <taxon>Pseudomonadota</taxon>
        <taxon>Gammaproteobacteria</taxon>
        <taxon>Enterobacterales</taxon>
        <taxon>Yersiniaceae</taxon>
        <taxon>Yersinia</taxon>
    </lineage>
</organism>
<evidence type="ECO:0000256" key="3">
    <source>
        <dbReference type="ARBA" id="ARBA00022729"/>
    </source>
</evidence>
<feature type="transmembrane region" description="Helical" evidence="5">
    <location>
        <begin position="48"/>
        <end position="68"/>
    </location>
</feature>
<evidence type="ECO:0000259" key="6">
    <source>
        <dbReference type="SMART" id="SM00912"/>
    </source>
</evidence>
<dbReference type="EMBL" id="JAASAN010000001">
    <property type="protein sequence ID" value="NIL25727.1"/>
    <property type="molecule type" value="Genomic_DNA"/>
</dbReference>
<dbReference type="InterPro" id="IPR008638">
    <property type="entry name" value="FhaB/CdiA-like_TPS"/>
</dbReference>
<dbReference type="GO" id="GO:0005576">
    <property type="term" value="C:extracellular region"/>
    <property type="evidence" value="ECO:0007669"/>
    <property type="project" value="UniProtKB-SubCell"/>
</dbReference>
<evidence type="ECO:0000256" key="5">
    <source>
        <dbReference type="SAM" id="Phobius"/>
    </source>
</evidence>
<protein>
    <submittedName>
        <fullName evidence="7">Filamentous hemagglutinin N-terminal domain-containing protein</fullName>
    </submittedName>
</protein>
<dbReference type="RefSeq" id="WP_167311207.1">
    <property type="nucleotide sequence ID" value="NZ_CP110790.1"/>
</dbReference>
<dbReference type="SMART" id="SM00710">
    <property type="entry name" value="PbH1"/>
    <property type="match status" value="13"/>
</dbReference>
<feature type="domain" description="Filamentous haemagglutinin FhaB/tRNA nuclease CdiA-like TPS" evidence="6">
    <location>
        <begin position="70"/>
        <end position="182"/>
    </location>
</feature>
<reference evidence="7" key="1">
    <citation type="submission" date="2020-03" db="EMBL/GenBank/DDBJ databases">
        <authorList>
            <person name="Kislichkina A."/>
            <person name="Dentovskaya S."/>
            <person name="Shaikhutdinov R."/>
            <person name="Ivanov S."/>
            <person name="Sizova A."/>
            <person name="Solomentsev V."/>
            <person name="Bogun A."/>
        </authorList>
    </citation>
    <scope>NUCLEOTIDE SEQUENCE</scope>
    <source>
        <strain evidence="7">SCPM-O-B-8025</strain>
    </source>
</reference>
<keyword evidence="5" id="KW-0812">Transmembrane</keyword>
<dbReference type="InterPro" id="IPR011050">
    <property type="entry name" value="Pectin_lyase_fold/virulence"/>
</dbReference>
<dbReference type="PANTHER" id="PTHR12338:SF8">
    <property type="entry name" value="HEME_HEMOPEXIN-BINDING PROTEIN"/>
    <property type="match status" value="1"/>
</dbReference>
<evidence type="ECO:0000313" key="7">
    <source>
        <dbReference type="EMBL" id="NIL25727.1"/>
    </source>
</evidence>
<keyword evidence="5" id="KW-1133">Transmembrane helix</keyword>
<keyword evidence="3" id="KW-0732">Signal</keyword>
<dbReference type="InterPro" id="IPR006626">
    <property type="entry name" value="PbH1"/>
</dbReference>
<dbReference type="SUPFAM" id="SSF51126">
    <property type="entry name" value="Pectin lyase-like"/>
    <property type="match status" value="1"/>
</dbReference>
<dbReference type="InterPro" id="IPR050909">
    <property type="entry name" value="Bact_Autotransporter_VF"/>
</dbReference>
<dbReference type="SMART" id="SM00912">
    <property type="entry name" value="Haemagg_act"/>
    <property type="match status" value="1"/>
</dbReference>
<name>A0AA90XR92_9GAMM</name>
<feature type="region of interest" description="Disordered" evidence="4">
    <location>
        <begin position="1756"/>
        <end position="1775"/>
    </location>
</feature>
<dbReference type="Pfam" id="PF05860">
    <property type="entry name" value="TPS"/>
    <property type="match status" value="1"/>
</dbReference>
<dbReference type="Pfam" id="PF13018">
    <property type="entry name" value="ESPR"/>
    <property type="match status" value="1"/>
</dbReference>
<keyword evidence="2" id="KW-0964">Secreted</keyword>